<dbReference type="GO" id="GO:0005112">
    <property type="term" value="F:Notch binding"/>
    <property type="evidence" value="ECO:0007669"/>
    <property type="project" value="TreeGrafter"/>
</dbReference>
<proteinExistence type="predicted"/>
<feature type="disulfide bond" evidence="1">
    <location>
        <begin position="42"/>
        <end position="59"/>
    </location>
</feature>
<evidence type="ECO:0000313" key="5">
    <source>
        <dbReference type="Proteomes" id="UP000663832"/>
    </source>
</evidence>
<dbReference type="PANTHER" id="PTHR24044">
    <property type="entry name" value="NOTCH LIGAND FAMILY MEMBER"/>
    <property type="match status" value="1"/>
</dbReference>
<dbReference type="PANTHER" id="PTHR24044:SF420">
    <property type="entry name" value="DELTA AND NOTCH-LIKE EPIDERMAL GROWTH FACTOR-RELATED RECEPTOR ISOFORM X1"/>
    <property type="match status" value="1"/>
</dbReference>
<sequence length="210" mass="21304">MDLSSRRVNKHQDEYGDLAELARDIFGERGSADPCQTNNGGCDSNAVCSYDSTKNSVKCTCKTGYGYTACGGSVCTAVCTTLCQNGGVCSAPNTCKCASGWTDATCSTPICSNSCKNGGQCTAPNKCTCTGGYGGLSCEIPPCDAAHCCSSCVSCNNAGTISYCRPISLGAHTDAKGVYYGGAPYGAYFGVFSDATCPSGGATGPTPSCH</sequence>
<feature type="domain" description="EGF-like" evidence="2">
    <location>
        <begin position="107"/>
        <end position="139"/>
    </location>
</feature>
<evidence type="ECO:0000313" key="4">
    <source>
        <dbReference type="EMBL" id="CAF1417060.1"/>
    </source>
</evidence>
<reference evidence="3" key="1">
    <citation type="submission" date="2021-02" db="EMBL/GenBank/DDBJ databases">
        <authorList>
            <person name="Nowell W R."/>
        </authorList>
    </citation>
    <scope>NUCLEOTIDE SEQUENCE</scope>
</reference>
<accession>A0A815B0N6</accession>
<name>A0A815B0N6_9BILA</name>
<dbReference type="EMBL" id="CAJNOI010000387">
    <property type="protein sequence ID" value="CAF1264301.1"/>
    <property type="molecule type" value="Genomic_DNA"/>
</dbReference>
<dbReference type="PROSITE" id="PS50026">
    <property type="entry name" value="EGF_3"/>
    <property type="match status" value="2"/>
</dbReference>
<feature type="domain" description="EGF-like" evidence="2">
    <location>
        <begin position="31"/>
        <end position="71"/>
    </location>
</feature>
<dbReference type="Gene3D" id="2.10.25.10">
    <property type="entry name" value="Laminin"/>
    <property type="match status" value="2"/>
</dbReference>
<dbReference type="OrthoDB" id="10045365at2759"/>
<comment type="caution">
    <text evidence="3">The sequence shown here is derived from an EMBL/GenBank/DDBJ whole genome shotgun (WGS) entry which is preliminary data.</text>
</comment>
<dbReference type="Proteomes" id="UP000663832">
    <property type="component" value="Unassembled WGS sequence"/>
</dbReference>
<dbReference type="Proteomes" id="UP000663877">
    <property type="component" value="Unassembled WGS sequence"/>
</dbReference>
<keyword evidence="1" id="KW-0245">EGF-like domain</keyword>
<feature type="disulfide bond" evidence="1">
    <location>
        <begin position="61"/>
        <end position="70"/>
    </location>
</feature>
<organism evidence="3 6">
    <name type="scientific">Adineta steineri</name>
    <dbReference type="NCBI Taxonomy" id="433720"/>
    <lineage>
        <taxon>Eukaryota</taxon>
        <taxon>Metazoa</taxon>
        <taxon>Spiralia</taxon>
        <taxon>Gnathifera</taxon>
        <taxon>Rotifera</taxon>
        <taxon>Eurotatoria</taxon>
        <taxon>Bdelloidea</taxon>
        <taxon>Adinetida</taxon>
        <taxon>Adinetidae</taxon>
        <taxon>Adineta</taxon>
    </lineage>
</organism>
<keyword evidence="1" id="KW-1015">Disulfide bond</keyword>
<dbReference type="InterPro" id="IPR050906">
    <property type="entry name" value="Notch_signaling"/>
</dbReference>
<dbReference type="InterPro" id="IPR000742">
    <property type="entry name" value="EGF"/>
</dbReference>
<dbReference type="SUPFAM" id="SSF57196">
    <property type="entry name" value="EGF/Laminin"/>
    <property type="match status" value="1"/>
</dbReference>
<evidence type="ECO:0000256" key="1">
    <source>
        <dbReference type="PROSITE-ProRule" id="PRU00076"/>
    </source>
</evidence>
<evidence type="ECO:0000313" key="3">
    <source>
        <dbReference type="EMBL" id="CAF1264301.1"/>
    </source>
</evidence>
<evidence type="ECO:0000259" key="2">
    <source>
        <dbReference type="PROSITE" id="PS50026"/>
    </source>
</evidence>
<dbReference type="PROSITE" id="PS00022">
    <property type="entry name" value="EGF_1"/>
    <property type="match status" value="1"/>
</dbReference>
<dbReference type="SMART" id="SM00181">
    <property type="entry name" value="EGF"/>
    <property type="match status" value="3"/>
</dbReference>
<protein>
    <recommendedName>
        <fullName evidence="2">EGF-like domain-containing protein</fullName>
    </recommendedName>
</protein>
<dbReference type="EMBL" id="CAJNOM010000401">
    <property type="protein sequence ID" value="CAF1417060.1"/>
    <property type="molecule type" value="Genomic_DNA"/>
</dbReference>
<keyword evidence="5" id="KW-1185">Reference proteome</keyword>
<feature type="disulfide bond" evidence="1">
    <location>
        <begin position="111"/>
        <end position="121"/>
    </location>
</feature>
<dbReference type="AlphaFoldDB" id="A0A815B0N6"/>
<comment type="caution">
    <text evidence="1">Lacks conserved residue(s) required for the propagation of feature annotation.</text>
</comment>
<feature type="disulfide bond" evidence="1">
    <location>
        <begin position="129"/>
        <end position="138"/>
    </location>
</feature>
<dbReference type="PROSITE" id="PS01186">
    <property type="entry name" value="EGF_2"/>
    <property type="match status" value="2"/>
</dbReference>
<gene>
    <name evidence="3" type="ORF">BJG266_LOCUS30298</name>
    <name evidence="4" type="ORF">QVE165_LOCUS37959</name>
</gene>
<evidence type="ECO:0000313" key="6">
    <source>
        <dbReference type="Proteomes" id="UP000663877"/>
    </source>
</evidence>